<evidence type="ECO:0000256" key="1">
    <source>
        <dbReference type="ARBA" id="ARBA00003565"/>
    </source>
</evidence>
<protein>
    <submittedName>
        <fullName evidence="3">Protein-disulfide isomerase</fullName>
    </submittedName>
</protein>
<dbReference type="EMBL" id="FOIZ01000002">
    <property type="protein sequence ID" value="SEW44933.1"/>
    <property type="molecule type" value="Genomic_DNA"/>
</dbReference>
<dbReference type="STRING" id="364200.SAMN04488515_3262"/>
<evidence type="ECO:0000259" key="2">
    <source>
        <dbReference type="PROSITE" id="PS51352"/>
    </source>
</evidence>
<comment type="function">
    <text evidence="1">May be required for disulfide bond formation in some proteins.</text>
</comment>
<organism evidence="3 4">
    <name type="scientific">Cognatiyoonia koreensis</name>
    <dbReference type="NCBI Taxonomy" id="364200"/>
    <lineage>
        <taxon>Bacteria</taxon>
        <taxon>Pseudomonadati</taxon>
        <taxon>Pseudomonadota</taxon>
        <taxon>Alphaproteobacteria</taxon>
        <taxon>Rhodobacterales</taxon>
        <taxon>Paracoccaceae</taxon>
        <taxon>Cognatiyoonia</taxon>
    </lineage>
</organism>
<reference evidence="3 4" key="1">
    <citation type="submission" date="2016-10" db="EMBL/GenBank/DDBJ databases">
        <authorList>
            <person name="de Groot N.N."/>
        </authorList>
    </citation>
    <scope>NUCLEOTIDE SEQUENCE [LARGE SCALE GENOMIC DNA]</scope>
    <source>
        <strain evidence="3 4">DSM 17925</strain>
    </source>
</reference>
<dbReference type="SUPFAM" id="SSF52833">
    <property type="entry name" value="Thioredoxin-like"/>
    <property type="match status" value="1"/>
</dbReference>
<keyword evidence="3" id="KW-0413">Isomerase</keyword>
<dbReference type="RefSeq" id="WP_089996913.1">
    <property type="nucleotide sequence ID" value="NZ_FOIZ01000002.1"/>
</dbReference>
<dbReference type="OrthoDB" id="8478320at2"/>
<evidence type="ECO:0000313" key="4">
    <source>
        <dbReference type="Proteomes" id="UP000199167"/>
    </source>
</evidence>
<keyword evidence="4" id="KW-1185">Reference proteome</keyword>
<accession>A0A1I0RU96</accession>
<dbReference type="AlphaFoldDB" id="A0A1I0RU96"/>
<sequence length="223" mass="24180">MKRRTLLTATGAILAAGAGWLVLQPGPNGEASNLLAGIANAQDGTGDPDSIPDMVLGAEDAPIEVIEYASYTCPHCASFHSDQFKQLKANYIDTGKVRFIYREVYFDRFGLWASMIARCGGESRFFGITDLIYQKQRDWTASGDPAVIVDELRKIAKTAGLNEAALDACMSDGEMAESLVGWFQTNAERDGITSTPSFLINGEKYSNMAYPDFAAILDEKLAG</sequence>
<proteinExistence type="predicted"/>
<dbReference type="InterPro" id="IPR036249">
    <property type="entry name" value="Thioredoxin-like_sf"/>
</dbReference>
<dbReference type="Pfam" id="PF13462">
    <property type="entry name" value="Thioredoxin_4"/>
    <property type="match status" value="1"/>
</dbReference>
<gene>
    <name evidence="3" type="ORF">SAMN04488515_3262</name>
</gene>
<dbReference type="InterPro" id="IPR013766">
    <property type="entry name" value="Thioredoxin_domain"/>
</dbReference>
<evidence type="ECO:0000313" key="3">
    <source>
        <dbReference type="EMBL" id="SEW44933.1"/>
    </source>
</evidence>
<feature type="domain" description="Thioredoxin" evidence="2">
    <location>
        <begin position="20"/>
        <end position="171"/>
    </location>
</feature>
<dbReference type="Proteomes" id="UP000199167">
    <property type="component" value="Unassembled WGS sequence"/>
</dbReference>
<dbReference type="Gene3D" id="3.40.30.10">
    <property type="entry name" value="Glutaredoxin"/>
    <property type="match status" value="1"/>
</dbReference>
<dbReference type="InterPro" id="IPR012336">
    <property type="entry name" value="Thioredoxin-like_fold"/>
</dbReference>
<dbReference type="PROSITE" id="PS51352">
    <property type="entry name" value="THIOREDOXIN_2"/>
    <property type="match status" value="1"/>
</dbReference>
<dbReference type="GO" id="GO:0016853">
    <property type="term" value="F:isomerase activity"/>
    <property type="evidence" value="ECO:0007669"/>
    <property type="project" value="UniProtKB-KW"/>
</dbReference>
<name>A0A1I0RU96_9RHOB</name>